<comment type="subcellular location">
    <subcellularLocation>
        <location evidence="1">Membrane</location>
        <topology evidence="1">Multi-pass membrane protein</topology>
    </subcellularLocation>
</comment>
<proteinExistence type="inferred from homology"/>
<feature type="non-terminal residue" evidence="9">
    <location>
        <position position="368"/>
    </location>
</feature>
<dbReference type="OrthoDB" id="5417887at2759"/>
<feature type="transmembrane region" description="Helical" evidence="7">
    <location>
        <begin position="159"/>
        <end position="184"/>
    </location>
</feature>
<comment type="caution">
    <text evidence="9">The sequence shown here is derived from an EMBL/GenBank/DDBJ whole genome shotgun (WGS) entry which is preliminary data.</text>
</comment>
<evidence type="ECO:0000256" key="3">
    <source>
        <dbReference type="ARBA" id="ARBA00022989"/>
    </source>
</evidence>
<dbReference type="Proteomes" id="UP000326340">
    <property type="component" value="Unassembled WGS sequence"/>
</dbReference>
<evidence type="ECO:0000256" key="5">
    <source>
        <dbReference type="ARBA" id="ARBA00038359"/>
    </source>
</evidence>
<feature type="transmembrane region" description="Helical" evidence="7">
    <location>
        <begin position="237"/>
        <end position="257"/>
    </location>
</feature>
<evidence type="ECO:0000256" key="6">
    <source>
        <dbReference type="SAM" id="MobiDB-lite"/>
    </source>
</evidence>
<dbReference type="InterPro" id="IPR052337">
    <property type="entry name" value="SAT4-like"/>
</dbReference>
<evidence type="ECO:0000256" key="1">
    <source>
        <dbReference type="ARBA" id="ARBA00004141"/>
    </source>
</evidence>
<dbReference type="AlphaFoldDB" id="A0A5Q4BFF1"/>
<accession>A0A5Q4BFF1</accession>
<evidence type="ECO:0000256" key="4">
    <source>
        <dbReference type="ARBA" id="ARBA00023136"/>
    </source>
</evidence>
<evidence type="ECO:0000313" key="9">
    <source>
        <dbReference type="EMBL" id="TQN65309.1"/>
    </source>
</evidence>
<dbReference type="PANTHER" id="PTHR33048:SF42">
    <property type="entry name" value="INTEGRAL MEMBRANE PROTEIN"/>
    <property type="match status" value="1"/>
</dbReference>
<evidence type="ECO:0000313" key="10">
    <source>
        <dbReference type="Proteomes" id="UP000326340"/>
    </source>
</evidence>
<keyword evidence="4 7" id="KW-0472">Membrane</keyword>
<keyword evidence="3 7" id="KW-1133">Transmembrane helix</keyword>
<evidence type="ECO:0000256" key="7">
    <source>
        <dbReference type="SAM" id="Phobius"/>
    </source>
</evidence>
<dbReference type="EMBL" id="PUHP01001698">
    <property type="protein sequence ID" value="TQN65309.1"/>
    <property type="molecule type" value="Genomic_DNA"/>
</dbReference>
<keyword evidence="2 7" id="KW-0812">Transmembrane</keyword>
<dbReference type="GO" id="GO:0016020">
    <property type="term" value="C:membrane"/>
    <property type="evidence" value="ECO:0007669"/>
    <property type="project" value="UniProtKB-SubCell"/>
</dbReference>
<evidence type="ECO:0000256" key="2">
    <source>
        <dbReference type="ARBA" id="ARBA00022692"/>
    </source>
</evidence>
<organism evidence="9 10">
    <name type="scientific">Colletotrichum shisoi</name>
    <dbReference type="NCBI Taxonomy" id="2078593"/>
    <lineage>
        <taxon>Eukaryota</taxon>
        <taxon>Fungi</taxon>
        <taxon>Dikarya</taxon>
        <taxon>Ascomycota</taxon>
        <taxon>Pezizomycotina</taxon>
        <taxon>Sordariomycetes</taxon>
        <taxon>Hypocreomycetidae</taxon>
        <taxon>Glomerellales</taxon>
        <taxon>Glomerellaceae</taxon>
        <taxon>Colletotrichum</taxon>
        <taxon>Colletotrichum destructivum species complex</taxon>
    </lineage>
</organism>
<keyword evidence="10" id="KW-1185">Reference proteome</keyword>
<protein>
    <submittedName>
        <fullName evidence="9">Satratoxin biosynthesis SC1 cluster protein 4</fullName>
    </submittedName>
</protein>
<sequence length="368" mass="39592">MAWTAGNLSVLVHSTTWTMFFVASVFLGLRVYSRVRSSGVGLKADDWVLMAGWVFLMLASANASWLMSIFLIRGNLTKITLARTHHNLQSIALGLTKTSFGITLVRLMPGGWEAKLIWGLVITMNLQFAVHIIATWQAICGAPDQAHIGGDSCWRLDQSVTFTLFSALYSATCDIILALLPWRMIFNLQMKKSERISIAVALSMGVLAGVTGIMKAVYGHELTDVASPAYLYNQAIYWIWSMAEPNVTIISASIPVLRGFVRSVRKRSESSPGAGAYVKTGDTSGRFCNRSTITAARAEPKDQDAASDSSILARSPDPSASGGGITWTTEVTVMHEPRPETGQDGGVLVGSRGPGAVAAIEMGPVGHP</sequence>
<feature type="domain" description="Rhodopsin" evidence="8">
    <location>
        <begin position="29"/>
        <end position="261"/>
    </location>
</feature>
<comment type="similarity">
    <text evidence="5">Belongs to the SAT4 family.</text>
</comment>
<reference evidence="9 10" key="1">
    <citation type="journal article" date="2019" name="Sci. Rep.">
        <title>Colletotrichum shisoi sp. nov., an anthracnose pathogen of Perilla frutescens in Japan: molecular phylogenetic, morphological and genomic evidence.</title>
        <authorList>
            <person name="Gan P."/>
            <person name="Tsushima A."/>
            <person name="Hiroyama R."/>
            <person name="Narusaka M."/>
            <person name="Takano Y."/>
            <person name="Narusaka Y."/>
            <person name="Kawaradani M."/>
            <person name="Damm U."/>
            <person name="Shirasu K."/>
        </authorList>
    </citation>
    <scope>NUCLEOTIDE SEQUENCE [LARGE SCALE GENOMIC DNA]</scope>
    <source>
        <strain evidence="9 10">PG-2018a</strain>
    </source>
</reference>
<name>A0A5Q4BFF1_9PEZI</name>
<dbReference type="InterPro" id="IPR049326">
    <property type="entry name" value="Rhodopsin_dom_fungi"/>
</dbReference>
<gene>
    <name evidence="9" type="primary">SAT4-23</name>
    <name evidence="9" type="ORF">CSHISOI_10124</name>
</gene>
<evidence type="ECO:0000259" key="8">
    <source>
        <dbReference type="Pfam" id="PF20684"/>
    </source>
</evidence>
<feature type="transmembrane region" description="Helical" evidence="7">
    <location>
        <begin position="7"/>
        <end position="27"/>
    </location>
</feature>
<feature type="transmembrane region" description="Helical" evidence="7">
    <location>
        <begin position="196"/>
        <end position="217"/>
    </location>
</feature>
<dbReference type="PANTHER" id="PTHR33048">
    <property type="entry name" value="PTH11-LIKE INTEGRAL MEMBRANE PROTEIN (AFU_ORTHOLOGUE AFUA_5G11245)"/>
    <property type="match status" value="1"/>
</dbReference>
<feature type="region of interest" description="Disordered" evidence="6">
    <location>
        <begin position="297"/>
        <end position="325"/>
    </location>
</feature>
<feature type="transmembrane region" description="Helical" evidence="7">
    <location>
        <begin position="47"/>
        <end position="72"/>
    </location>
</feature>
<dbReference type="Pfam" id="PF20684">
    <property type="entry name" value="Fung_rhodopsin"/>
    <property type="match status" value="1"/>
</dbReference>
<feature type="transmembrane region" description="Helical" evidence="7">
    <location>
        <begin position="116"/>
        <end position="139"/>
    </location>
</feature>